<sequence length="89" mass="9639">MLIATSQILQTNSKDALAIKFDGLINDGIVSDQSELAPLAHVARLRITQVINLLHLSSDIQEKYVGVGCKARCCFGLVMRCDHGQNGNS</sequence>
<dbReference type="Proteomes" id="UP000315724">
    <property type="component" value="Chromosome"/>
</dbReference>
<organism evidence="1 2">
    <name type="scientific">Thalassoglobus polymorphus</name>
    <dbReference type="NCBI Taxonomy" id="2527994"/>
    <lineage>
        <taxon>Bacteria</taxon>
        <taxon>Pseudomonadati</taxon>
        <taxon>Planctomycetota</taxon>
        <taxon>Planctomycetia</taxon>
        <taxon>Planctomycetales</taxon>
        <taxon>Planctomycetaceae</taxon>
        <taxon>Thalassoglobus</taxon>
    </lineage>
</organism>
<dbReference type="AlphaFoldDB" id="A0A517QJF9"/>
<evidence type="ECO:0000313" key="1">
    <source>
        <dbReference type="EMBL" id="QDT31734.1"/>
    </source>
</evidence>
<accession>A0A517QJF9</accession>
<reference evidence="1 2" key="1">
    <citation type="submission" date="2019-02" db="EMBL/GenBank/DDBJ databases">
        <title>Deep-cultivation of Planctomycetes and their phenomic and genomic characterization uncovers novel biology.</title>
        <authorList>
            <person name="Wiegand S."/>
            <person name="Jogler M."/>
            <person name="Boedeker C."/>
            <person name="Pinto D."/>
            <person name="Vollmers J."/>
            <person name="Rivas-Marin E."/>
            <person name="Kohn T."/>
            <person name="Peeters S.H."/>
            <person name="Heuer A."/>
            <person name="Rast P."/>
            <person name="Oberbeckmann S."/>
            <person name="Bunk B."/>
            <person name="Jeske O."/>
            <person name="Meyerdierks A."/>
            <person name="Storesund J.E."/>
            <person name="Kallscheuer N."/>
            <person name="Luecker S."/>
            <person name="Lage O.M."/>
            <person name="Pohl T."/>
            <person name="Merkel B.J."/>
            <person name="Hornburger P."/>
            <person name="Mueller R.-W."/>
            <person name="Bruemmer F."/>
            <person name="Labrenz M."/>
            <person name="Spormann A.M."/>
            <person name="Op den Camp H."/>
            <person name="Overmann J."/>
            <person name="Amann R."/>
            <person name="Jetten M.S.M."/>
            <person name="Mascher T."/>
            <person name="Medema M.H."/>
            <person name="Devos D.P."/>
            <person name="Kaster A.-K."/>
            <person name="Ovreas L."/>
            <person name="Rohde M."/>
            <person name="Galperin M.Y."/>
            <person name="Jogler C."/>
        </authorList>
    </citation>
    <scope>NUCLEOTIDE SEQUENCE [LARGE SCALE GENOMIC DNA]</scope>
    <source>
        <strain evidence="1 2">Mal48</strain>
    </source>
</reference>
<dbReference type="EMBL" id="CP036267">
    <property type="protein sequence ID" value="QDT31734.1"/>
    <property type="molecule type" value="Genomic_DNA"/>
</dbReference>
<protein>
    <submittedName>
        <fullName evidence="1">Uncharacterized protein</fullName>
    </submittedName>
</protein>
<dbReference type="KEGG" id="tpol:Mal48_09700"/>
<gene>
    <name evidence="1" type="ORF">Mal48_09700</name>
</gene>
<proteinExistence type="predicted"/>
<name>A0A517QJF9_9PLAN</name>
<evidence type="ECO:0000313" key="2">
    <source>
        <dbReference type="Proteomes" id="UP000315724"/>
    </source>
</evidence>
<keyword evidence="2" id="KW-1185">Reference proteome</keyword>